<keyword evidence="2 4" id="KW-0238">DNA-binding</keyword>
<name>A0A918YJN5_9ACTN</name>
<accession>A0A918YJN5</accession>
<dbReference type="PROSITE" id="PS50977">
    <property type="entry name" value="HTH_TETR_2"/>
    <property type="match status" value="1"/>
</dbReference>
<dbReference type="AlphaFoldDB" id="A0A918YJN5"/>
<keyword evidence="8" id="KW-1185">Reference proteome</keyword>
<reference evidence="7" key="2">
    <citation type="submission" date="2020-09" db="EMBL/GenBank/DDBJ databases">
        <authorList>
            <person name="Sun Q."/>
            <person name="Ohkuma M."/>
        </authorList>
    </citation>
    <scope>NUCLEOTIDE SEQUENCE</scope>
    <source>
        <strain evidence="7">JCM 4714</strain>
    </source>
</reference>
<dbReference type="InterPro" id="IPR036271">
    <property type="entry name" value="Tet_transcr_reg_TetR-rel_C_sf"/>
</dbReference>
<dbReference type="Pfam" id="PF16925">
    <property type="entry name" value="TetR_C_13"/>
    <property type="match status" value="1"/>
</dbReference>
<dbReference type="InterPro" id="IPR001647">
    <property type="entry name" value="HTH_TetR"/>
</dbReference>
<proteinExistence type="predicted"/>
<feature type="region of interest" description="Disordered" evidence="5">
    <location>
        <begin position="1"/>
        <end position="29"/>
    </location>
</feature>
<comment type="caution">
    <text evidence="7">The sequence shown here is derived from an EMBL/GenBank/DDBJ whole genome shotgun (WGS) entry which is preliminary data.</text>
</comment>
<dbReference type="SUPFAM" id="SSF48498">
    <property type="entry name" value="Tetracyclin repressor-like, C-terminal domain"/>
    <property type="match status" value="1"/>
</dbReference>
<dbReference type="EMBL" id="BMVG01000010">
    <property type="protein sequence ID" value="GHE06348.1"/>
    <property type="molecule type" value="Genomic_DNA"/>
</dbReference>
<dbReference type="Pfam" id="PF00440">
    <property type="entry name" value="TetR_N"/>
    <property type="match status" value="1"/>
</dbReference>
<feature type="DNA-binding region" description="H-T-H motif" evidence="4">
    <location>
        <begin position="50"/>
        <end position="69"/>
    </location>
</feature>
<evidence type="ECO:0000256" key="4">
    <source>
        <dbReference type="PROSITE-ProRule" id="PRU00335"/>
    </source>
</evidence>
<evidence type="ECO:0000256" key="3">
    <source>
        <dbReference type="ARBA" id="ARBA00023163"/>
    </source>
</evidence>
<organism evidence="7 8">
    <name type="scientific">Streptomyces alanosinicus</name>
    <dbReference type="NCBI Taxonomy" id="68171"/>
    <lineage>
        <taxon>Bacteria</taxon>
        <taxon>Bacillati</taxon>
        <taxon>Actinomycetota</taxon>
        <taxon>Actinomycetes</taxon>
        <taxon>Kitasatosporales</taxon>
        <taxon>Streptomycetaceae</taxon>
        <taxon>Streptomyces</taxon>
    </lineage>
</organism>
<dbReference type="SUPFAM" id="SSF46689">
    <property type="entry name" value="Homeodomain-like"/>
    <property type="match status" value="1"/>
</dbReference>
<dbReference type="InterPro" id="IPR011075">
    <property type="entry name" value="TetR_C"/>
</dbReference>
<evidence type="ECO:0000256" key="2">
    <source>
        <dbReference type="ARBA" id="ARBA00023125"/>
    </source>
</evidence>
<evidence type="ECO:0000313" key="8">
    <source>
        <dbReference type="Proteomes" id="UP000655443"/>
    </source>
</evidence>
<dbReference type="PRINTS" id="PR00455">
    <property type="entry name" value="HTHTETR"/>
</dbReference>
<evidence type="ECO:0000259" key="6">
    <source>
        <dbReference type="PROSITE" id="PS50977"/>
    </source>
</evidence>
<dbReference type="Proteomes" id="UP000655443">
    <property type="component" value="Unassembled WGS sequence"/>
</dbReference>
<dbReference type="Gene3D" id="1.10.357.10">
    <property type="entry name" value="Tetracycline Repressor, domain 2"/>
    <property type="match status" value="1"/>
</dbReference>
<dbReference type="PANTHER" id="PTHR47506:SF1">
    <property type="entry name" value="HTH-TYPE TRANSCRIPTIONAL REGULATOR YJDC"/>
    <property type="match status" value="1"/>
</dbReference>
<gene>
    <name evidence="7" type="ORF">GCM10010339_46260</name>
</gene>
<evidence type="ECO:0000256" key="1">
    <source>
        <dbReference type="ARBA" id="ARBA00023015"/>
    </source>
</evidence>
<sequence length="210" mass="22672">MSILSQVTDSDAGVTAEGARPSRSGRGGKRERLVRAAVQVFHEQGVEKTTLGDIARAAEVPLGNVYYYFKAKDQLVEAAVDAHCEQLDTLTARLDTVPDPAARLKALVAGWVDQRETAARFGCPFGTLVTELDKRDDGLDRDAAKVMRALLDWVESQFAQLGRPDAADLAVELVAAYQGMSLLTNTLRDPGLMAAQGARLTSWIDGIAEQ</sequence>
<keyword evidence="3" id="KW-0804">Transcription</keyword>
<feature type="domain" description="HTH tetR-type" evidence="6">
    <location>
        <begin position="27"/>
        <end position="87"/>
    </location>
</feature>
<evidence type="ECO:0000313" key="7">
    <source>
        <dbReference type="EMBL" id="GHE06348.1"/>
    </source>
</evidence>
<dbReference type="PANTHER" id="PTHR47506">
    <property type="entry name" value="TRANSCRIPTIONAL REGULATORY PROTEIN"/>
    <property type="match status" value="1"/>
</dbReference>
<dbReference type="InterPro" id="IPR009057">
    <property type="entry name" value="Homeodomain-like_sf"/>
</dbReference>
<keyword evidence="1" id="KW-0805">Transcription regulation</keyword>
<reference evidence="7" key="1">
    <citation type="journal article" date="2014" name="Int. J. Syst. Evol. Microbiol.">
        <title>Complete genome sequence of Corynebacterium casei LMG S-19264T (=DSM 44701T), isolated from a smear-ripened cheese.</title>
        <authorList>
            <consortium name="US DOE Joint Genome Institute (JGI-PGF)"/>
            <person name="Walter F."/>
            <person name="Albersmeier A."/>
            <person name="Kalinowski J."/>
            <person name="Ruckert C."/>
        </authorList>
    </citation>
    <scope>NUCLEOTIDE SEQUENCE</scope>
    <source>
        <strain evidence="7">JCM 4714</strain>
    </source>
</reference>
<dbReference type="GO" id="GO:0003677">
    <property type="term" value="F:DNA binding"/>
    <property type="evidence" value="ECO:0007669"/>
    <property type="project" value="UniProtKB-UniRule"/>
</dbReference>
<protein>
    <submittedName>
        <fullName evidence="7">TetR family transcriptional regulator</fullName>
    </submittedName>
</protein>
<evidence type="ECO:0000256" key="5">
    <source>
        <dbReference type="SAM" id="MobiDB-lite"/>
    </source>
</evidence>